<reference evidence="11 12" key="1">
    <citation type="journal article" date="2019" name="Genome Biol. Evol.">
        <title>Whole-Genome Sequencing of the Giant Devil Catfish, Bagarius yarrelli.</title>
        <authorList>
            <person name="Jiang W."/>
            <person name="Lv Y."/>
            <person name="Cheng L."/>
            <person name="Yang K."/>
            <person name="Chao B."/>
            <person name="Wang X."/>
            <person name="Li Y."/>
            <person name="Pan X."/>
            <person name="You X."/>
            <person name="Zhang Y."/>
            <person name="Yang J."/>
            <person name="Li J."/>
            <person name="Zhang X."/>
            <person name="Liu S."/>
            <person name="Sun C."/>
            <person name="Yang J."/>
            <person name="Shi Q."/>
        </authorList>
    </citation>
    <scope>NUCLEOTIDE SEQUENCE [LARGE SCALE GENOMIC DNA]</scope>
    <source>
        <strain evidence="11">JWS20170419001</strain>
        <tissue evidence="11">Muscle</tissue>
    </source>
</reference>
<evidence type="ECO:0000256" key="8">
    <source>
        <dbReference type="ARBA" id="ARBA00022842"/>
    </source>
</evidence>
<comment type="similarity">
    <text evidence="9">Belongs to the exonuclease superfamily. TREX family.</text>
</comment>
<dbReference type="GO" id="GO:0046872">
    <property type="term" value="F:metal ion binding"/>
    <property type="evidence" value="ECO:0007669"/>
    <property type="project" value="UniProtKB-KW"/>
</dbReference>
<dbReference type="PANTHER" id="PTHR13058:SF22">
    <property type="entry name" value="EXODEOXYRIBONUCLEASE III"/>
    <property type="match status" value="1"/>
</dbReference>
<dbReference type="Gene3D" id="3.30.420.10">
    <property type="entry name" value="Ribonuclease H-like superfamily/Ribonuclease H"/>
    <property type="match status" value="1"/>
</dbReference>
<protein>
    <recommendedName>
        <fullName evidence="3">exodeoxyribonuclease III</fullName>
        <ecNumber evidence="3">3.1.11.2</ecNumber>
    </recommendedName>
</protein>
<evidence type="ECO:0000256" key="7">
    <source>
        <dbReference type="ARBA" id="ARBA00022839"/>
    </source>
</evidence>
<sequence length="196" mass="22394">MSAGVSRTDEETPVFFDLETTGLNTRSSDIVQLSAISGVKTFNVYILPRCPIDSGASRVTGLTTRRDTLLLHGTPVPTTPLTEALYSFISFLKTFNRPVLVGHNCKRFDCPILLRILREIHLLEEFQQVVSAYLDTLQLSREMFILEKHSQSFLVQHFLHKDYGAHNATEDVRALQELYRVWSPSRELVNKHMFIL</sequence>
<dbReference type="InterPro" id="IPR040393">
    <property type="entry name" value="TREX1/2"/>
</dbReference>
<dbReference type="SMART" id="SM00479">
    <property type="entry name" value="EXOIII"/>
    <property type="match status" value="1"/>
</dbReference>
<dbReference type="OrthoDB" id="10250935at2759"/>
<organism evidence="11 12">
    <name type="scientific">Bagarius yarrelli</name>
    <name type="common">Goonch</name>
    <name type="synonym">Bagrus yarrelli</name>
    <dbReference type="NCBI Taxonomy" id="175774"/>
    <lineage>
        <taxon>Eukaryota</taxon>
        <taxon>Metazoa</taxon>
        <taxon>Chordata</taxon>
        <taxon>Craniata</taxon>
        <taxon>Vertebrata</taxon>
        <taxon>Euteleostomi</taxon>
        <taxon>Actinopterygii</taxon>
        <taxon>Neopterygii</taxon>
        <taxon>Teleostei</taxon>
        <taxon>Ostariophysi</taxon>
        <taxon>Siluriformes</taxon>
        <taxon>Sisoridae</taxon>
        <taxon>Sisorinae</taxon>
        <taxon>Bagarius</taxon>
    </lineage>
</organism>
<evidence type="ECO:0000256" key="1">
    <source>
        <dbReference type="ARBA" id="ARBA00000493"/>
    </source>
</evidence>
<dbReference type="GO" id="GO:0005737">
    <property type="term" value="C:cytoplasm"/>
    <property type="evidence" value="ECO:0007669"/>
    <property type="project" value="TreeGrafter"/>
</dbReference>
<keyword evidence="8" id="KW-0460">Magnesium</keyword>
<keyword evidence="5" id="KW-0479">Metal-binding</keyword>
<keyword evidence="7" id="KW-0269">Exonuclease</keyword>
<dbReference type="CDD" id="cd06127">
    <property type="entry name" value="DEDDh"/>
    <property type="match status" value="1"/>
</dbReference>
<evidence type="ECO:0000256" key="9">
    <source>
        <dbReference type="ARBA" id="ARBA00025769"/>
    </source>
</evidence>
<comment type="cofactor">
    <cofactor evidence="2">
        <name>Mg(2+)</name>
        <dbReference type="ChEBI" id="CHEBI:18420"/>
    </cofactor>
</comment>
<evidence type="ECO:0000313" key="12">
    <source>
        <dbReference type="Proteomes" id="UP000319801"/>
    </source>
</evidence>
<proteinExistence type="inferred from homology"/>
<evidence type="ECO:0000313" key="11">
    <source>
        <dbReference type="EMBL" id="TSK13418.1"/>
    </source>
</evidence>
<name>A0A556THV1_BAGYA</name>
<comment type="caution">
    <text evidence="11">The sequence shown here is derived from an EMBL/GenBank/DDBJ whole genome shotgun (WGS) entry which is preliminary data.</text>
</comment>
<comment type="catalytic activity">
    <reaction evidence="1">
        <text>Exonucleolytic cleavage in the 3'- to 5'-direction to yield nucleoside 5'-phosphates.</text>
        <dbReference type="EC" id="3.1.11.2"/>
    </reaction>
</comment>
<dbReference type="InterPro" id="IPR036397">
    <property type="entry name" value="RNaseH_sf"/>
</dbReference>
<dbReference type="InterPro" id="IPR012337">
    <property type="entry name" value="RNaseH-like_sf"/>
</dbReference>
<dbReference type="GO" id="GO:0006308">
    <property type="term" value="P:DNA catabolic process"/>
    <property type="evidence" value="ECO:0007669"/>
    <property type="project" value="TreeGrafter"/>
</dbReference>
<dbReference type="GO" id="GO:0003676">
    <property type="term" value="F:nucleic acid binding"/>
    <property type="evidence" value="ECO:0007669"/>
    <property type="project" value="InterPro"/>
</dbReference>
<dbReference type="Proteomes" id="UP000319801">
    <property type="component" value="Unassembled WGS sequence"/>
</dbReference>
<evidence type="ECO:0000256" key="3">
    <source>
        <dbReference type="ARBA" id="ARBA00012115"/>
    </source>
</evidence>
<keyword evidence="6" id="KW-0378">Hydrolase</keyword>
<dbReference type="GO" id="GO:0008311">
    <property type="term" value="F:double-stranded DNA 3'-5' DNA exonuclease activity"/>
    <property type="evidence" value="ECO:0007669"/>
    <property type="project" value="UniProtKB-EC"/>
</dbReference>
<accession>A0A556THV1</accession>
<dbReference type="FunFam" id="3.30.420.10:FF:000247">
    <property type="entry name" value="Si:ch1073-296i8.2"/>
    <property type="match status" value="1"/>
</dbReference>
<dbReference type="PANTHER" id="PTHR13058">
    <property type="entry name" value="THREE PRIME REPAIR EXONUCLEASE 1, 2"/>
    <property type="match status" value="1"/>
</dbReference>
<dbReference type="SUPFAM" id="SSF53098">
    <property type="entry name" value="Ribonuclease H-like"/>
    <property type="match status" value="1"/>
</dbReference>
<dbReference type="Pfam" id="PF00929">
    <property type="entry name" value="RNase_T"/>
    <property type="match status" value="1"/>
</dbReference>
<dbReference type="AlphaFoldDB" id="A0A556THV1"/>
<evidence type="ECO:0000256" key="4">
    <source>
        <dbReference type="ARBA" id="ARBA00022722"/>
    </source>
</evidence>
<keyword evidence="12" id="KW-1185">Reference proteome</keyword>
<dbReference type="EC" id="3.1.11.2" evidence="3"/>
<evidence type="ECO:0000256" key="2">
    <source>
        <dbReference type="ARBA" id="ARBA00001946"/>
    </source>
</evidence>
<evidence type="ECO:0000256" key="6">
    <source>
        <dbReference type="ARBA" id="ARBA00022801"/>
    </source>
</evidence>
<gene>
    <name evidence="11" type="ORF">Baya_0292</name>
</gene>
<dbReference type="EMBL" id="VCAZ01000001">
    <property type="protein sequence ID" value="TSK13418.1"/>
    <property type="molecule type" value="Genomic_DNA"/>
</dbReference>
<feature type="domain" description="Exonuclease" evidence="10">
    <location>
        <begin position="12"/>
        <end position="188"/>
    </location>
</feature>
<evidence type="ECO:0000256" key="5">
    <source>
        <dbReference type="ARBA" id="ARBA00022723"/>
    </source>
</evidence>
<keyword evidence="4" id="KW-0540">Nuclease</keyword>
<dbReference type="InterPro" id="IPR013520">
    <property type="entry name" value="Ribonucl_H"/>
</dbReference>
<evidence type="ECO:0000259" key="10">
    <source>
        <dbReference type="SMART" id="SM00479"/>
    </source>
</evidence>